<keyword evidence="4" id="KW-1185">Reference proteome</keyword>
<organism evidence="3 4">
    <name type="scientific">Sphingobium jiangsuense</name>
    <dbReference type="NCBI Taxonomy" id="870476"/>
    <lineage>
        <taxon>Bacteria</taxon>
        <taxon>Pseudomonadati</taxon>
        <taxon>Pseudomonadota</taxon>
        <taxon>Alphaproteobacteria</taxon>
        <taxon>Sphingomonadales</taxon>
        <taxon>Sphingomonadaceae</taxon>
        <taxon>Sphingobium</taxon>
    </lineage>
</organism>
<accession>A0A7W6BPV1</accession>
<feature type="chain" id="PRO_5030650813" evidence="2">
    <location>
        <begin position="25"/>
        <end position="129"/>
    </location>
</feature>
<comment type="caution">
    <text evidence="3">The sequence shown here is derived from an EMBL/GenBank/DDBJ whole genome shotgun (WGS) entry which is preliminary data.</text>
</comment>
<evidence type="ECO:0000256" key="2">
    <source>
        <dbReference type="SAM" id="SignalP"/>
    </source>
</evidence>
<dbReference type="RefSeq" id="WP_188073048.1">
    <property type="nucleotide sequence ID" value="NZ_BSPS01000002.1"/>
</dbReference>
<sequence length="129" mass="14009">MRRRATLISMLLLPLTATAPSALAQDKGAATPRLDYRMDGYRDEQLTHDSRGEDYRGRWVGTWYGADGTTYSGTYEGGFDANGQPAPAPAPAPHTEPDPAYIGSGKVVNGWYYPPPVVTTTVTEYAPAR</sequence>
<keyword evidence="2" id="KW-0732">Signal</keyword>
<feature type="region of interest" description="Disordered" evidence="1">
    <location>
        <begin position="75"/>
        <end position="101"/>
    </location>
</feature>
<reference evidence="3 4" key="1">
    <citation type="submission" date="2020-08" db="EMBL/GenBank/DDBJ databases">
        <title>Genomic Encyclopedia of Type Strains, Phase IV (KMG-IV): sequencing the most valuable type-strain genomes for metagenomic binning, comparative biology and taxonomic classification.</title>
        <authorList>
            <person name="Goeker M."/>
        </authorList>
    </citation>
    <scope>NUCLEOTIDE SEQUENCE [LARGE SCALE GENOMIC DNA]</scope>
    <source>
        <strain evidence="3 4">DSM 26189</strain>
    </source>
</reference>
<dbReference type="Proteomes" id="UP000571950">
    <property type="component" value="Unassembled WGS sequence"/>
</dbReference>
<protein>
    <submittedName>
        <fullName evidence="3">Uncharacterized protein</fullName>
    </submittedName>
</protein>
<evidence type="ECO:0000313" key="3">
    <source>
        <dbReference type="EMBL" id="MBB3927577.1"/>
    </source>
</evidence>
<dbReference type="EMBL" id="JACIDT010000013">
    <property type="protein sequence ID" value="MBB3927577.1"/>
    <property type="molecule type" value="Genomic_DNA"/>
</dbReference>
<feature type="signal peptide" evidence="2">
    <location>
        <begin position="1"/>
        <end position="24"/>
    </location>
</feature>
<gene>
    <name evidence="3" type="ORF">GGR43_003309</name>
</gene>
<dbReference type="AlphaFoldDB" id="A0A7W6BPV1"/>
<name>A0A7W6BPV1_9SPHN</name>
<evidence type="ECO:0000313" key="4">
    <source>
        <dbReference type="Proteomes" id="UP000571950"/>
    </source>
</evidence>
<evidence type="ECO:0000256" key="1">
    <source>
        <dbReference type="SAM" id="MobiDB-lite"/>
    </source>
</evidence>
<proteinExistence type="predicted"/>